<keyword evidence="9" id="KW-0132">Cell division</keyword>
<evidence type="ECO:0000256" key="4">
    <source>
        <dbReference type="ARBA" id="ARBA00022989"/>
    </source>
</evidence>
<dbReference type="RefSeq" id="WP_115592860.1">
    <property type="nucleotide sequence ID" value="NZ_QRHA01000005.1"/>
</dbReference>
<dbReference type="GO" id="GO:0022857">
    <property type="term" value="F:transmembrane transporter activity"/>
    <property type="evidence" value="ECO:0007669"/>
    <property type="project" value="TreeGrafter"/>
</dbReference>
<proteinExistence type="inferred from homology"/>
<comment type="caution">
    <text evidence="9">The sequence shown here is derived from an EMBL/GenBank/DDBJ whole genome shotgun (WGS) entry which is preliminary data.</text>
</comment>
<dbReference type="AlphaFoldDB" id="A0A3D8M7Z2"/>
<dbReference type="InterPro" id="IPR050250">
    <property type="entry name" value="Macrolide_Exporter_MacB"/>
</dbReference>
<keyword evidence="3 7" id="KW-0812">Transmembrane</keyword>
<accession>A0A3D8M7Z2</accession>
<dbReference type="OrthoDB" id="9770036at2"/>
<evidence type="ECO:0000256" key="6">
    <source>
        <dbReference type="ARBA" id="ARBA00038076"/>
    </source>
</evidence>
<evidence type="ECO:0000256" key="1">
    <source>
        <dbReference type="ARBA" id="ARBA00004651"/>
    </source>
</evidence>
<evidence type="ECO:0000256" key="2">
    <source>
        <dbReference type="ARBA" id="ARBA00022475"/>
    </source>
</evidence>
<gene>
    <name evidence="9" type="ORF">DXV75_07855</name>
</gene>
<feature type="transmembrane region" description="Helical" evidence="7">
    <location>
        <begin position="328"/>
        <end position="351"/>
    </location>
</feature>
<feature type="transmembrane region" description="Helical" evidence="7">
    <location>
        <begin position="371"/>
        <end position="389"/>
    </location>
</feature>
<evidence type="ECO:0000256" key="5">
    <source>
        <dbReference type="ARBA" id="ARBA00023136"/>
    </source>
</evidence>
<keyword evidence="5 7" id="KW-0472">Membrane</keyword>
<reference evidence="10" key="1">
    <citation type="submission" date="2018-08" db="EMBL/GenBank/DDBJ databases">
        <authorList>
            <person name="Zhang J."/>
            <person name="Du Z.-J."/>
        </authorList>
    </citation>
    <scope>NUCLEOTIDE SEQUENCE [LARGE SCALE GENOMIC DNA]</scope>
    <source>
        <strain evidence="10">KCTC 52655</strain>
    </source>
</reference>
<evidence type="ECO:0000313" key="9">
    <source>
        <dbReference type="EMBL" id="RDV25991.1"/>
    </source>
</evidence>
<sequence>MSQLEIGPILRALLRNKVGALLIALQMAVTMTIIVNAVFIITERAALMQRESGLDEDNTFYLTSTGFGANFESRRVISEDLDLIRNTPGVVDAVQINAIPISGGGWSMSLTTEPGDDVEDVGTANYLVDDHALTTLNANLIAGEPFTASEVRWRARNQPDWPDTAIITRALANSLFPDTPWQETVGKTIYIGDDEPVIIKGIIEKLQAPWIGWENLEHAMLSPERMDTVSARYLIRTEPGDLNTMMATLEATLSDRYPDRIIRDVTTLTDTRERSYRHHSAMIKILSLVMVLLVVITAMGIVGLASFNVNRRRKQIGTRRALGASKAAIIRYFLLENWLISTAGIALGVILTVGLNMALIEWFSVRPLDWYYLPAGIIVFWIIGQLAALGPALKAAKVPPAVATRTI</sequence>
<feature type="transmembrane region" description="Helical" evidence="7">
    <location>
        <begin position="20"/>
        <end position="41"/>
    </location>
</feature>
<feature type="transmembrane region" description="Helical" evidence="7">
    <location>
        <begin position="285"/>
        <end position="307"/>
    </location>
</feature>
<name>A0A3D8M7Z2_9ALTE</name>
<evidence type="ECO:0000256" key="7">
    <source>
        <dbReference type="SAM" id="Phobius"/>
    </source>
</evidence>
<evidence type="ECO:0000313" key="10">
    <source>
        <dbReference type="Proteomes" id="UP000256561"/>
    </source>
</evidence>
<organism evidence="9 10">
    <name type="scientific">Alteromonas aestuariivivens</name>
    <dbReference type="NCBI Taxonomy" id="1938339"/>
    <lineage>
        <taxon>Bacteria</taxon>
        <taxon>Pseudomonadati</taxon>
        <taxon>Pseudomonadota</taxon>
        <taxon>Gammaproteobacteria</taxon>
        <taxon>Alteromonadales</taxon>
        <taxon>Alteromonadaceae</taxon>
        <taxon>Alteromonas/Salinimonas group</taxon>
        <taxon>Alteromonas</taxon>
    </lineage>
</organism>
<dbReference type="Pfam" id="PF02687">
    <property type="entry name" value="FtsX"/>
    <property type="match status" value="1"/>
</dbReference>
<keyword evidence="9" id="KW-0131">Cell cycle</keyword>
<dbReference type="GO" id="GO:0051301">
    <property type="term" value="P:cell division"/>
    <property type="evidence" value="ECO:0007669"/>
    <property type="project" value="UniProtKB-KW"/>
</dbReference>
<evidence type="ECO:0000259" key="8">
    <source>
        <dbReference type="Pfam" id="PF02687"/>
    </source>
</evidence>
<dbReference type="PANTHER" id="PTHR30572:SF4">
    <property type="entry name" value="ABC TRANSPORTER PERMEASE YTRF"/>
    <property type="match status" value="1"/>
</dbReference>
<feature type="domain" description="ABC3 transporter permease C-terminal" evidence="8">
    <location>
        <begin position="288"/>
        <end position="400"/>
    </location>
</feature>
<dbReference type="PANTHER" id="PTHR30572">
    <property type="entry name" value="MEMBRANE COMPONENT OF TRANSPORTER-RELATED"/>
    <property type="match status" value="1"/>
</dbReference>
<keyword evidence="2" id="KW-1003">Cell membrane</keyword>
<keyword evidence="4 7" id="KW-1133">Transmembrane helix</keyword>
<keyword evidence="10" id="KW-1185">Reference proteome</keyword>
<comment type="subcellular location">
    <subcellularLocation>
        <location evidence="1">Cell membrane</location>
        <topology evidence="1">Multi-pass membrane protein</topology>
    </subcellularLocation>
</comment>
<dbReference type="EMBL" id="QRHA01000005">
    <property type="protein sequence ID" value="RDV25991.1"/>
    <property type="molecule type" value="Genomic_DNA"/>
</dbReference>
<protein>
    <submittedName>
        <fullName evidence="9">Cell division protein FtsX</fullName>
    </submittedName>
</protein>
<dbReference type="Proteomes" id="UP000256561">
    <property type="component" value="Unassembled WGS sequence"/>
</dbReference>
<dbReference type="GO" id="GO:0005886">
    <property type="term" value="C:plasma membrane"/>
    <property type="evidence" value="ECO:0007669"/>
    <property type="project" value="UniProtKB-SubCell"/>
</dbReference>
<comment type="similarity">
    <text evidence="6">Belongs to the ABC-4 integral membrane protein family.</text>
</comment>
<evidence type="ECO:0000256" key="3">
    <source>
        <dbReference type="ARBA" id="ARBA00022692"/>
    </source>
</evidence>
<dbReference type="InterPro" id="IPR003838">
    <property type="entry name" value="ABC3_permease_C"/>
</dbReference>